<keyword evidence="4" id="KW-1185">Reference proteome</keyword>
<evidence type="ECO:0000313" key="3">
    <source>
        <dbReference type="EMBL" id="MBB3983890.1"/>
    </source>
</evidence>
<feature type="region of interest" description="Disordered" evidence="1">
    <location>
        <begin position="61"/>
        <end position="80"/>
    </location>
</feature>
<feature type="region of interest" description="Disordered" evidence="1">
    <location>
        <begin position="1"/>
        <end position="35"/>
    </location>
</feature>
<dbReference type="Pfam" id="PF18557">
    <property type="entry name" value="NepR"/>
    <property type="match status" value="1"/>
</dbReference>
<proteinExistence type="predicted"/>
<evidence type="ECO:0000259" key="2">
    <source>
        <dbReference type="Pfam" id="PF18557"/>
    </source>
</evidence>
<comment type="caution">
    <text evidence="3">The sequence shown here is derived from an EMBL/GenBank/DDBJ whole genome shotgun (WGS) entry which is preliminary data.</text>
</comment>
<evidence type="ECO:0000313" key="4">
    <source>
        <dbReference type="Proteomes" id="UP000541426"/>
    </source>
</evidence>
<accession>A0A7W6DIG6</accession>
<organism evidence="3 4">
    <name type="scientific">Sagittula marina</name>
    <dbReference type="NCBI Taxonomy" id="943940"/>
    <lineage>
        <taxon>Bacteria</taxon>
        <taxon>Pseudomonadati</taxon>
        <taxon>Pseudomonadota</taxon>
        <taxon>Alphaproteobacteria</taxon>
        <taxon>Rhodobacterales</taxon>
        <taxon>Roseobacteraceae</taxon>
        <taxon>Sagittula</taxon>
    </lineage>
</organism>
<dbReference type="EMBL" id="JACIEJ010000001">
    <property type="protein sequence ID" value="MBB3983890.1"/>
    <property type="molecule type" value="Genomic_DNA"/>
</dbReference>
<name>A0A7W6DIG6_9RHOB</name>
<gene>
    <name evidence="3" type="ORF">GGQ68_000201</name>
</gene>
<dbReference type="InterPro" id="IPR041649">
    <property type="entry name" value="NepR"/>
</dbReference>
<feature type="compositionally biased region" description="Basic and acidic residues" evidence="1">
    <location>
        <begin position="1"/>
        <end position="16"/>
    </location>
</feature>
<evidence type="ECO:0000256" key="1">
    <source>
        <dbReference type="SAM" id="MobiDB-lite"/>
    </source>
</evidence>
<sequence>MQEQNSRIRVEFRNDGKSVQQMNSDRKTSKVQQEIDDNLKRAYGDVTKQDVPDRFTDLLAQLRAAEESGGPEGGDSNAES</sequence>
<dbReference type="Proteomes" id="UP000541426">
    <property type="component" value="Unassembled WGS sequence"/>
</dbReference>
<feature type="domain" description="Anti-sigma factor NepR" evidence="2">
    <location>
        <begin position="32"/>
        <end position="66"/>
    </location>
</feature>
<reference evidence="3 4" key="1">
    <citation type="submission" date="2020-08" db="EMBL/GenBank/DDBJ databases">
        <title>Genomic Encyclopedia of Type Strains, Phase IV (KMG-IV): sequencing the most valuable type-strain genomes for metagenomic binning, comparative biology and taxonomic classification.</title>
        <authorList>
            <person name="Goeker M."/>
        </authorList>
    </citation>
    <scope>NUCLEOTIDE SEQUENCE [LARGE SCALE GENOMIC DNA]</scope>
    <source>
        <strain evidence="3 4">DSM 102235</strain>
    </source>
</reference>
<dbReference type="AlphaFoldDB" id="A0A7W6DIG6"/>
<protein>
    <recommendedName>
        <fullName evidence="2">Anti-sigma factor NepR domain-containing protein</fullName>
    </recommendedName>
</protein>